<organism evidence="1">
    <name type="scientific">Thermodesulforhabdus norvegica</name>
    <dbReference type="NCBI Taxonomy" id="39841"/>
    <lineage>
        <taxon>Bacteria</taxon>
        <taxon>Pseudomonadati</taxon>
        <taxon>Thermodesulfobacteriota</taxon>
        <taxon>Syntrophobacteria</taxon>
        <taxon>Syntrophobacterales</taxon>
        <taxon>Thermodesulforhabdaceae</taxon>
        <taxon>Thermodesulforhabdus</taxon>
    </lineage>
</organism>
<accession>A0A7C1AYD2</accession>
<dbReference type="EMBL" id="DQZW01000197">
    <property type="protein sequence ID" value="HDL90076.1"/>
    <property type="molecule type" value="Genomic_DNA"/>
</dbReference>
<dbReference type="Proteomes" id="UP000886355">
    <property type="component" value="Unassembled WGS sequence"/>
</dbReference>
<proteinExistence type="predicted"/>
<name>A0A7C1AYD2_9BACT</name>
<dbReference type="AlphaFoldDB" id="A0A7C1AYD2"/>
<evidence type="ECO:0000313" key="1">
    <source>
        <dbReference type="EMBL" id="HDL90076.1"/>
    </source>
</evidence>
<comment type="caution">
    <text evidence="1">The sequence shown here is derived from an EMBL/GenBank/DDBJ whole genome shotgun (WGS) entry which is preliminary data.</text>
</comment>
<protein>
    <submittedName>
        <fullName evidence="1">Uncharacterized protein</fullName>
    </submittedName>
</protein>
<sequence length="60" mass="7309">MFCNEKCLSMYPWIDFYSFSHNPAERLKYWKKAVDMRKKMVKEFVEAVASRRRTGEIELL</sequence>
<gene>
    <name evidence="1" type="ORF">ENG14_04150</name>
</gene>
<reference evidence="1" key="1">
    <citation type="journal article" date="2020" name="mSystems">
        <title>Genome- and Community-Level Interaction Insights into Carbon Utilization and Element Cycling Functions of Hydrothermarchaeota in Hydrothermal Sediment.</title>
        <authorList>
            <person name="Zhou Z."/>
            <person name="Liu Y."/>
            <person name="Xu W."/>
            <person name="Pan J."/>
            <person name="Luo Z.H."/>
            <person name="Li M."/>
        </authorList>
    </citation>
    <scope>NUCLEOTIDE SEQUENCE [LARGE SCALE GENOMIC DNA]</scope>
    <source>
        <strain evidence="1">HyVt-19</strain>
    </source>
</reference>